<feature type="transmembrane region" description="Helical" evidence="1">
    <location>
        <begin position="96"/>
        <end position="114"/>
    </location>
</feature>
<dbReference type="Proteomes" id="UP000271469">
    <property type="component" value="Chromosome"/>
</dbReference>
<evidence type="ECO:0000313" key="2">
    <source>
        <dbReference type="EMBL" id="AZG47562.1"/>
    </source>
</evidence>
<keyword evidence="1" id="KW-1133">Transmembrane helix</keyword>
<proteinExistence type="predicted"/>
<feature type="transmembrane region" description="Helical" evidence="1">
    <location>
        <begin position="134"/>
        <end position="152"/>
    </location>
</feature>
<protein>
    <recommendedName>
        <fullName evidence="4">DUF4383 domain-containing protein</fullName>
    </recommendedName>
</protein>
<dbReference type="Pfam" id="PF14325">
    <property type="entry name" value="DUF4383"/>
    <property type="match status" value="1"/>
</dbReference>
<organism evidence="2 3">
    <name type="scientific">Gordonia insulae</name>
    <dbReference type="NCBI Taxonomy" id="2420509"/>
    <lineage>
        <taxon>Bacteria</taxon>
        <taxon>Bacillati</taxon>
        <taxon>Actinomycetota</taxon>
        <taxon>Actinomycetes</taxon>
        <taxon>Mycobacteriales</taxon>
        <taxon>Gordoniaceae</taxon>
        <taxon>Gordonia</taxon>
    </lineage>
</organism>
<sequence length="164" mass="17902">MLSDRVESRLPMATLRSSLTRTPVQTAAFAVGVGFVVAGVLGFIPGITRRFDMLGPAGLDSGAMLVGVFEVSVLHNVVHLLFGVAGVICARRGYTAHLYLIFGGMIYLVMWLYGFLVDRESPANFMPVNDADNWLHLGLGVGMIGLGALLRSRRQRDLSKPRRR</sequence>
<keyword evidence="1" id="KW-0812">Transmembrane</keyword>
<evidence type="ECO:0000313" key="3">
    <source>
        <dbReference type="Proteomes" id="UP000271469"/>
    </source>
</evidence>
<evidence type="ECO:0008006" key="4">
    <source>
        <dbReference type="Google" id="ProtNLM"/>
    </source>
</evidence>
<keyword evidence="3" id="KW-1185">Reference proteome</keyword>
<accession>A0A3G8JST1</accession>
<evidence type="ECO:0000256" key="1">
    <source>
        <dbReference type="SAM" id="Phobius"/>
    </source>
</evidence>
<feature type="transmembrane region" description="Helical" evidence="1">
    <location>
        <begin position="26"/>
        <end position="44"/>
    </location>
</feature>
<dbReference type="AlphaFoldDB" id="A0A3G8JST1"/>
<gene>
    <name evidence="2" type="ORF">D7316_04173</name>
</gene>
<dbReference type="KEGG" id="gom:D7316_04173"/>
<dbReference type="EMBL" id="CP033972">
    <property type="protein sequence ID" value="AZG47562.1"/>
    <property type="molecule type" value="Genomic_DNA"/>
</dbReference>
<keyword evidence="1" id="KW-0472">Membrane</keyword>
<reference evidence="2 3" key="1">
    <citation type="submission" date="2018-11" db="EMBL/GenBank/DDBJ databases">
        <title>Gordonia insulae sp. nov., isolated from an island soil.</title>
        <authorList>
            <person name="Kim Y.S."/>
            <person name="Kim S.B."/>
        </authorList>
    </citation>
    <scope>NUCLEOTIDE SEQUENCE [LARGE SCALE GENOMIC DNA]</scope>
    <source>
        <strain evidence="2 3">MMS17-SY073</strain>
    </source>
</reference>
<feature type="transmembrane region" description="Helical" evidence="1">
    <location>
        <begin position="64"/>
        <end position="89"/>
    </location>
</feature>
<name>A0A3G8JST1_9ACTN</name>